<comment type="caution">
    <text evidence="2">The sequence shown here is derived from an EMBL/GenBank/DDBJ whole genome shotgun (WGS) entry which is preliminary data.</text>
</comment>
<accession>X1I5S6</accession>
<proteinExistence type="predicted"/>
<dbReference type="InterPro" id="IPR003959">
    <property type="entry name" value="ATPase_AAA_core"/>
</dbReference>
<dbReference type="AlphaFoldDB" id="X1I5S6"/>
<feature type="domain" description="ATPase AAA-type core" evidence="1">
    <location>
        <begin position="29"/>
        <end position="92"/>
    </location>
</feature>
<name>X1I5S6_9ZZZZ</name>
<dbReference type="PANTHER" id="PTHR43581">
    <property type="entry name" value="ATP/GTP PHOSPHATASE"/>
    <property type="match status" value="1"/>
</dbReference>
<feature type="non-terminal residue" evidence="2">
    <location>
        <position position="304"/>
    </location>
</feature>
<gene>
    <name evidence="2" type="ORF">S03H2_27926</name>
</gene>
<dbReference type="GO" id="GO:0005524">
    <property type="term" value="F:ATP binding"/>
    <property type="evidence" value="ECO:0007669"/>
    <property type="project" value="InterPro"/>
</dbReference>
<organism evidence="2">
    <name type="scientific">marine sediment metagenome</name>
    <dbReference type="NCBI Taxonomy" id="412755"/>
    <lineage>
        <taxon>unclassified sequences</taxon>
        <taxon>metagenomes</taxon>
        <taxon>ecological metagenomes</taxon>
    </lineage>
</organism>
<dbReference type="EMBL" id="BARU01016816">
    <property type="protein sequence ID" value="GAH52918.1"/>
    <property type="molecule type" value="Genomic_DNA"/>
</dbReference>
<dbReference type="PANTHER" id="PTHR43581:SF3">
    <property type="entry name" value="AAA+ ATPASE DOMAIN-CONTAINING PROTEIN"/>
    <property type="match status" value="1"/>
</dbReference>
<sequence length="304" mass="34673">ELVSERTEYDVATLSYREYGRSLDVLYTGSGLKHFLDIFVKATLSQASVVLIDEPEMGLHPSLQRELLSYFCELAQAKGIQFFFATHSPVFLTDPNKVRAFRVENRLGERSAFPISQELLHTIWGDLGLRPGDLLQNDLVLLVEGQSDVIFFEYVIHNLYQKEFKDIAVGIVQYAGDAAAGIINRTINISNIVPGKTHRIWIRDRDARPSAKPSKNSTKFFNALKRNNEICYIWKKREIEFYIPEAAFVVAQQGDSEKEKAVKKILRGKQNRKFCDLASIHNCTVPRGSNLQKLLQEHLSKQNL</sequence>
<dbReference type="Gene3D" id="3.40.50.300">
    <property type="entry name" value="P-loop containing nucleotide triphosphate hydrolases"/>
    <property type="match status" value="1"/>
</dbReference>
<evidence type="ECO:0000313" key="2">
    <source>
        <dbReference type="EMBL" id="GAH52918.1"/>
    </source>
</evidence>
<dbReference type="InterPro" id="IPR027417">
    <property type="entry name" value="P-loop_NTPase"/>
</dbReference>
<dbReference type="Pfam" id="PF13304">
    <property type="entry name" value="AAA_21"/>
    <property type="match status" value="1"/>
</dbReference>
<dbReference type="SUPFAM" id="SSF52540">
    <property type="entry name" value="P-loop containing nucleoside triphosphate hydrolases"/>
    <property type="match status" value="1"/>
</dbReference>
<dbReference type="InterPro" id="IPR051396">
    <property type="entry name" value="Bact_Antivir_Def_Nuclease"/>
</dbReference>
<reference evidence="2" key="1">
    <citation type="journal article" date="2014" name="Front. Microbiol.">
        <title>High frequency of phylogenetically diverse reductive dehalogenase-homologous genes in deep subseafloor sedimentary metagenomes.</title>
        <authorList>
            <person name="Kawai M."/>
            <person name="Futagami T."/>
            <person name="Toyoda A."/>
            <person name="Takaki Y."/>
            <person name="Nishi S."/>
            <person name="Hori S."/>
            <person name="Arai W."/>
            <person name="Tsubouchi T."/>
            <person name="Morono Y."/>
            <person name="Uchiyama I."/>
            <person name="Ito T."/>
            <person name="Fujiyama A."/>
            <person name="Inagaki F."/>
            <person name="Takami H."/>
        </authorList>
    </citation>
    <scope>NUCLEOTIDE SEQUENCE</scope>
    <source>
        <strain evidence="2">Expedition CK06-06</strain>
    </source>
</reference>
<dbReference type="GO" id="GO:0016887">
    <property type="term" value="F:ATP hydrolysis activity"/>
    <property type="evidence" value="ECO:0007669"/>
    <property type="project" value="InterPro"/>
</dbReference>
<protein>
    <recommendedName>
        <fullName evidence="1">ATPase AAA-type core domain-containing protein</fullName>
    </recommendedName>
</protein>
<feature type="non-terminal residue" evidence="2">
    <location>
        <position position="1"/>
    </location>
</feature>
<evidence type="ECO:0000259" key="1">
    <source>
        <dbReference type="Pfam" id="PF13304"/>
    </source>
</evidence>